<evidence type="ECO:0000313" key="2">
    <source>
        <dbReference type="Proteomes" id="UP000181951"/>
    </source>
</evidence>
<sequence>MAQFPPSQAALAAGTAKAMAPMMSLNSQSVRSDVPEPRAGLEGRDVFFRDGVVAETVPDQWTGRGAAAGAGLP</sequence>
<evidence type="ECO:0000313" key="1">
    <source>
        <dbReference type="EMBL" id="SEO73478.1"/>
    </source>
</evidence>
<dbReference type="EMBL" id="FODD01000039">
    <property type="protein sequence ID" value="SEO73478.1"/>
    <property type="molecule type" value="Genomic_DNA"/>
</dbReference>
<proteinExistence type="predicted"/>
<dbReference type="AlphaFoldDB" id="A0A1H8S587"/>
<dbReference type="RefSeq" id="WP_256090263.1">
    <property type="nucleotide sequence ID" value="NZ_MDCQ01000247.1"/>
</dbReference>
<dbReference type="STRING" id="310780.SAMN05216267_103924"/>
<gene>
    <name evidence="1" type="ORF">SAMN05216267_103924</name>
</gene>
<reference evidence="1 2" key="1">
    <citation type="submission" date="2016-10" db="EMBL/GenBank/DDBJ databases">
        <authorList>
            <person name="de Groot N.N."/>
        </authorList>
    </citation>
    <scope>NUCLEOTIDE SEQUENCE [LARGE SCALE GENOMIC DNA]</scope>
    <source>
        <strain evidence="1 2">CGMCC 4.2026</strain>
    </source>
</reference>
<dbReference type="Proteomes" id="UP000181951">
    <property type="component" value="Unassembled WGS sequence"/>
</dbReference>
<keyword evidence="2" id="KW-1185">Reference proteome</keyword>
<protein>
    <submittedName>
        <fullName evidence="1">Uncharacterized protein</fullName>
    </submittedName>
</protein>
<name>A0A1H8S587_9ACTN</name>
<accession>A0A1H8S587</accession>
<organism evidence="1 2">
    <name type="scientific">Actinacidiphila rubida</name>
    <dbReference type="NCBI Taxonomy" id="310780"/>
    <lineage>
        <taxon>Bacteria</taxon>
        <taxon>Bacillati</taxon>
        <taxon>Actinomycetota</taxon>
        <taxon>Actinomycetes</taxon>
        <taxon>Kitasatosporales</taxon>
        <taxon>Streptomycetaceae</taxon>
        <taxon>Actinacidiphila</taxon>
    </lineage>
</organism>